<protein>
    <submittedName>
        <fullName evidence="1">Uncharacterized protein</fullName>
    </submittedName>
</protein>
<evidence type="ECO:0000313" key="1">
    <source>
        <dbReference type="EMBL" id="MFG3818391.1"/>
    </source>
</evidence>
<feature type="non-terminal residue" evidence="1">
    <location>
        <position position="1"/>
    </location>
</feature>
<evidence type="ECO:0000313" key="2">
    <source>
        <dbReference type="Proteomes" id="UP001604335"/>
    </source>
</evidence>
<dbReference type="Proteomes" id="UP001604335">
    <property type="component" value="Unassembled WGS sequence"/>
</dbReference>
<keyword evidence="2" id="KW-1185">Reference proteome</keyword>
<accession>A0ABW7CBJ7</accession>
<sequence>WLIIAPNDKWALLVYSHANGWEVKGPADSSDKIAIADTIQHFIVAISAYETRVKESKRY</sequence>
<dbReference type="RefSeq" id="WP_393013735.1">
    <property type="nucleotide sequence ID" value="NZ_JAZAQF010000073.1"/>
</dbReference>
<dbReference type="EMBL" id="JAZAQF010000073">
    <property type="protein sequence ID" value="MFG3818391.1"/>
    <property type="molecule type" value="Genomic_DNA"/>
</dbReference>
<name>A0ABW7CBJ7_9CYAN</name>
<comment type="caution">
    <text evidence="1">The sequence shown here is derived from an EMBL/GenBank/DDBJ whole genome shotgun (WGS) entry which is preliminary data.</text>
</comment>
<reference evidence="2" key="1">
    <citation type="journal article" date="2024" name="Algal Res.">
        <title>Biochemical, toxicological and genomic investigation of a high-biomass producing Limnothrix strain isolated from Italian shallow drinking water reservoir.</title>
        <authorList>
            <person name="Simonazzi M."/>
            <person name="Shishido T.K."/>
            <person name="Delbaje E."/>
            <person name="Wahlsten M."/>
            <person name="Fewer D.P."/>
            <person name="Sivonen K."/>
            <person name="Pezzolesi L."/>
            <person name="Pistocchi R."/>
        </authorList>
    </citation>
    <scope>NUCLEOTIDE SEQUENCE [LARGE SCALE GENOMIC DNA]</scope>
    <source>
        <strain evidence="2">LRLZ20PSL1</strain>
    </source>
</reference>
<organism evidence="1 2">
    <name type="scientific">Limnothrix redekei LRLZ20PSL1</name>
    <dbReference type="NCBI Taxonomy" id="3112953"/>
    <lineage>
        <taxon>Bacteria</taxon>
        <taxon>Bacillati</taxon>
        <taxon>Cyanobacteriota</taxon>
        <taxon>Cyanophyceae</taxon>
        <taxon>Pseudanabaenales</taxon>
        <taxon>Pseudanabaenaceae</taxon>
        <taxon>Limnothrix</taxon>
    </lineage>
</organism>
<gene>
    <name evidence="1" type="ORF">VPK24_12140</name>
</gene>
<proteinExistence type="predicted"/>